<keyword evidence="3" id="KW-0285">Flavoprotein</keyword>
<dbReference type="GO" id="GO:0033539">
    <property type="term" value="P:fatty acid beta-oxidation using acyl-CoA dehydrogenase"/>
    <property type="evidence" value="ECO:0007669"/>
    <property type="project" value="TreeGrafter"/>
</dbReference>
<dbReference type="InterPro" id="IPR009100">
    <property type="entry name" value="AcylCoA_DH/oxidase_NM_dom_sf"/>
</dbReference>
<dbReference type="PANTHER" id="PTHR43884">
    <property type="entry name" value="ACYL-COA DEHYDROGENASE"/>
    <property type="match status" value="1"/>
</dbReference>
<dbReference type="InterPro" id="IPR013786">
    <property type="entry name" value="AcylCoA_DH/ox_N"/>
</dbReference>
<evidence type="ECO:0000256" key="2">
    <source>
        <dbReference type="ARBA" id="ARBA00009347"/>
    </source>
</evidence>
<comment type="caution">
    <text evidence="7">The sequence shown here is derived from an EMBL/GenBank/DDBJ whole genome shotgun (WGS) entry which is preliminary data.</text>
</comment>
<dbReference type="AlphaFoldDB" id="A0AAD7ZJK8"/>
<evidence type="ECO:0000256" key="5">
    <source>
        <dbReference type="ARBA" id="ARBA00023002"/>
    </source>
</evidence>
<evidence type="ECO:0000313" key="8">
    <source>
        <dbReference type="Proteomes" id="UP001233999"/>
    </source>
</evidence>
<dbReference type="GO" id="GO:0005739">
    <property type="term" value="C:mitochondrion"/>
    <property type="evidence" value="ECO:0007669"/>
    <property type="project" value="TreeGrafter"/>
</dbReference>
<dbReference type="Gene3D" id="1.10.540.10">
    <property type="entry name" value="Acyl-CoA dehydrogenase/oxidase, N-terminal domain"/>
    <property type="match status" value="1"/>
</dbReference>
<keyword evidence="4" id="KW-0274">FAD</keyword>
<evidence type="ECO:0000313" key="7">
    <source>
        <dbReference type="EMBL" id="KAJ9581550.1"/>
    </source>
</evidence>
<sequence>MAALGVLRRVQLGSYQQLCQRAFSMVSLPETHSMLQKTCRDFAEGELAPIASKLDKEHLFPAEQIKKLGELGLMGINVSEDYGGSGLDSLALSVALEEIARGCGGTGCIVSVHNTLYANVLDQMGTKEQKDKFLTGFADGTYVGCFGLSEP</sequence>
<keyword evidence="5" id="KW-0560">Oxidoreductase</keyword>
<dbReference type="Pfam" id="PF02771">
    <property type="entry name" value="Acyl-CoA_dh_N"/>
    <property type="match status" value="1"/>
</dbReference>
<keyword evidence="8" id="KW-1185">Reference proteome</keyword>
<evidence type="ECO:0000256" key="1">
    <source>
        <dbReference type="ARBA" id="ARBA00001974"/>
    </source>
</evidence>
<dbReference type="GO" id="GO:0046359">
    <property type="term" value="P:butyrate catabolic process"/>
    <property type="evidence" value="ECO:0007669"/>
    <property type="project" value="TreeGrafter"/>
</dbReference>
<dbReference type="GO" id="GO:0050660">
    <property type="term" value="F:flavin adenine dinucleotide binding"/>
    <property type="evidence" value="ECO:0007669"/>
    <property type="project" value="InterPro"/>
</dbReference>
<accession>A0AAD7ZJK8</accession>
<reference evidence="7" key="1">
    <citation type="journal article" date="2023" name="IScience">
        <title>Live-bearing cockroach genome reveals convergent evolutionary mechanisms linked to viviparity in insects and beyond.</title>
        <authorList>
            <person name="Fouks B."/>
            <person name="Harrison M.C."/>
            <person name="Mikhailova A.A."/>
            <person name="Marchal E."/>
            <person name="English S."/>
            <person name="Carruthers M."/>
            <person name="Jennings E.C."/>
            <person name="Chiamaka E.L."/>
            <person name="Frigard R.A."/>
            <person name="Pippel M."/>
            <person name="Attardo G.M."/>
            <person name="Benoit J.B."/>
            <person name="Bornberg-Bauer E."/>
            <person name="Tobe S.S."/>
        </authorList>
    </citation>
    <scope>NUCLEOTIDE SEQUENCE</scope>
    <source>
        <strain evidence="7">Stay&amp;Tobe</strain>
    </source>
</reference>
<dbReference type="FunFam" id="1.10.540.10:FF:000002">
    <property type="entry name" value="Acyl-CoA dehydrogenase FadE19"/>
    <property type="match status" value="1"/>
</dbReference>
<protein>
    <recommendedName>
        <fullName evidence="6">Acyl-CoA dehydrogenase/oxidase N-terminal domain-containing protein</fullName>
    </recommendedName>
</protein>
<dbReference type="EMBL" id="JASPKZ010007891">
    <property type="protein sequence ID" value="KAJ9581550.1"/>
    <property type="molecule type" value="Genomic_DNA"/>
</dbReference>
<dbReference type="Proteomes" id="UP001233999">
    <property type="component" value="Unassembled WGS sequence"/>
</dbReference>
<name>A0AAD7ZJK8_DIPPU</name>
<comment type="similarity">
    <text evidence="2">Belongs to the acyl-CoA dehydrogenase family.</text>
</comment>
<organism evidence="7 8">
    <name type="scientific">Diploptera punctata</name>
    <name type="common">Pacific beetle cockroach</name>
    <dbReference type="NCBI Taxonomy" id="6984"/>
    <lineage>
        <taxon>Eukaryota</taxon>
        <taxon>Metazoa</taxon>
        <taxon>Ecdysozoa</taxon>
        <taxon>Arthropoda</taxon>
        <taxon>Hexapoda</taxon>
        <taxon>Insecta</taxon>
        <taxon>Pterygota</taxon>
        <taxon>Neoptera</taxon>
        <taxon>Polyneoptera</taxon>
        <taxon>Dictyoptera</taxon>
        <taxon>Blattodea</taxon>
        <taxon>Blaberoidea</taxon>
        <taxon>Blaberidae</taxon>
        <taxon>Diplopterinae</taxon>
        <taxon>Diploptera</taxon>
    </lineage>
</organism>
<evidence type="ECO:0000259" key="6">
    <source>
        <dbReference type="Pfam" id="PF02771"/>
    </source>
</evidence>
<dbReference type="SUPFAM" id="SSF56645">
    <property type="entry name" value="Acyl-CoA dehydrogenase NM domain-like"/>
    <property type="match status" value="1"/>
</dbReference>
<dbReference type="InterPro" id="IPR037069">
    <property type="entry name" value="AcylCoA_DH/ox_N_sf"/>
</dbReference>
<evidence type="ECO:0000256" key="4">
    <source>
        <dbReference type="ARBA" id="ARBA00022827"/>
    </source>
</evidence>
<reference evidence="7" key="2">
    <citation type="submission" date="2023-05" db="EMBL/GenBank/DDBJ databases">
        <authorList>
            <person name="Fouks B."/>
        </authorList>
    </citation>
    <scope>NUCLEOTIDE SEQUENCE</scope>
    <source>
        <strain evidence="7">Stay&amp;Tobe</strain>
        <tissue evidence="7">Testes</tissue>
    </source>
</reference>
<dbReference type="GO" id="GO:0003995">
    <property type="term" value="F:acyl-CoA dehydrogenase activity"/>
    <property type="evidence" value="ECO:0007669"/>
    <property type="project" value="TreeGrafter"/>
</dbReference>
<dbReference type="PANTHER" id="PTHR43884:SF26">
    <property type="entry name" value="MEDIUM-CHAIN SPECIFIC ACYL-COA DEHYDROGENASE, MITOCHONDRIAL-LIKE PROTEIN-RELATED"/>
    <property type="match status" value="1"/>
</dbReference>
<proteinExistence type="inferred from homology"/>
<feature type="domain" description="Acyl-CoA dehydrogenase/oxidase N-terminal" evidence="6">
    <location>
        <begin position="30"/>
        <end position="140"/>
    </location>
</feature>
<evidence type="ECO:0000256" key="3">
    <source>
        <dbReference type="ARBA" id="ARBA00022630"/>
    </source>
</evidence>
<feature type="non-terminal residue" evidence="7">
    <location>
        <position position="1"/>
    </location>
</feature>
<gene>
    <name evidence="7" type="ORF">L9F63_023270</name>
</gene>
<comment type="cofactor">
    <cofactor evidence="1">
        <name>FAD</name>
        <dbReference type="ChEBI" id="CHEBI:57692"/>
    </cofactor>
</comment>